<accession>A0A139AJ15</accession>
<dbReference type="Proteomes" id="UP000070544">
    <property type="component" value="Unassembled WGS sequence"/>
</dbReference>
<feature type="compositionally biased region" description="Polar residues" evidence="1">
    <location>
        <begin position="85"/>
        <end position="97"/>
    </location>
</feature>
<organism evidence="2 3">
    <name type="scientific">Gonapodya prolifera (strain JEL478)</name>
    <name type="common">Monoblepharis prolifera</name>
    <dbReference type="NCBI Taxonomy" id="1344416"/>
    <lineage>
        <taxon>Eukaryota</taxon>
        <taxon>Fungi</taxon>
        <taxon>Fungi incertae sedis</taxon>
        <taxon>Chytridiomycota</taxon>
        <taxon>Chytridiomycota incertae sedis</taxon>
        <taxon>Monoblepharidomycetes</taxon>
        <taxon>Monoblepharidales</taxon>
        <taxon>Gonapodyaceae</taxon>
        <taxon>Gonapodya</taxon>
    </lineage>
</organism>
<proteinExistence type="predicted"/>
<evidence type="ECO:0000256" key="1">
    <source>
        <dbReference type="SAM" id="MobiDB-lite"/>
    </source>
</evidence>
<dbReference type="EMBL" id="KQ965751">
    <property type="protein sequence ID" value="KXS16709.1"/>
    <property type="molecule type" value="Genomic_DNA"/>
</dbReference>
<feature type="region of interest" description="Disordered" evidence="1">
    <location>
        <begin position="1"/>
        <end position="114"/>
    </location>
</feature>
<feature type="compositionally biased region" description="Pro residues" evidence="1">
    <location>
        <begin position="10"/>
        <end position="21"/>
    </location>
</feature>
<dbReference type="AlphaFoldDB" id="A0A139AJ15"/>
<protein>
    <submittedName>
        <fullName evidence="2">Uncharacterized protein</fullName>
    </submittedName>
</protein>
<name>A0A139AJ15_GONPJ</name>
<keyword evidence="3" id="KW-1185">Reference proteome</keyword>
<evidence type="ECO:0000313" key="2">
    <source>
        <dbReference type="EMBL" id="KXS16709.1"/>
    </source>
</evidence>
<reference evidence="2 3" key="1">
    <citation type="journal article" date="2015" name="Genome Biol. Evol.">
        <title>Phylogenomic analyses indicate that early fungi evolved digesting cell walls of algal ancestors of land plants.</title>
        <authorList>
            <person name="Chang Y."/>
            <person name="Wang S."/>
            <person name="Sekimoto S."/>
            <person name="Aerts A.L."/>
            <person name="Choi C."/>
            <person name="Clum A."/>
            <person name="LaButti K.M."/>
            <person name="Lindquist E.A."/>
            <person name="Yee Ngan C."/>
            <person name="Ohm R.A."/>
            <person name="Salamov A.A."/>
            <person name="Grigoriev I.V."/>
            <person name="Spatafora J.W."/>
            <person name="Berbee M.L."/>
        </authorList>
    </citation>
    <scope>NUCLEOTIDE SEQUENCE [LARGE SCALE GENOMIC DNA]</scope>
    <source>
        <strain evidence="2 3">JEL478</strain>
    </source>
</reference>
<gene>
    <name evidence="2" type="ORF">M427DRAFT_289278</name>
</gene>
<sequence length="136" mass="14998">MAACAAARPPWIPPGPAPPRNPADRTKCPSVSEIGRVQPHHTKPALRHTPPLKQLPSLVKVARSEPSQQTIDAGGMTTRKRDRTTTSVVPPKSQSKKAYNMRPRSAKSVEPPRKRLARRCPDLPVEIWSCVLAHVR</sequence>
<evidence type="ECO:0000313" key="3">
    <source>
        <dbReference type="Proteomes" id="UP000070544"/>
    </source>
</evidence>